<dbReference type="Proteomes" id="UP000694580">
    <property type="component" value="Chromosome 9"/>
</dbReference>
<proteinExistence type="predicted"/>
<reference evidence="2" key="2">
    <citation type="submission" date="2025-08" db="UniProtKB">
        <authorList>
            <consortium name="Ensembl"/>
        </authorList>
    </citation>
    <scope>IDENTIFICATION</scope>
</reference>
<dbReference type="SUPFAM" id="SSF48726">
    <property type="entry name" value="Immunoglobulin"/>
    <property type="match status" value="1"/>
</dbReference>
<reference evidence="2 3" key="1">
    <citation type="submission" date="2020-06" db="EMBL/GenBank/DDBJ databases">
        <authorList>
            <consortium name="Wellcome Sanger Institute Data Sharing"/>
        </authorList>
    </citation>
    <scope>NUCLEOTIDE SEQUENCE [LARGE SCALE GENOMIC DNA]</scope>
</reference>
<keyword evidence="3" id="KW-1185">Reference proteome</keyword>
<feature type="domain" description="Ig-like" evidence="1">
    <location>
        <begin position="20"/>
        <end position="112"/>
    </location>
</feature>
<dbReference type="AlphaFoldDB" id="A0AAY4B2S3"/>
<reference evidence="2" key="3">
    <citation type="submission" date="2025-09" db="UniProtKB">
        <authorList>
            <consortium name="Ensembl"/>
        </authorList>
    </citation>
    <scope>IDENTIFICATION</scope>
</reference>
<protein>
    <recommendedName>
        <fullName evidence="1">Ig-like domain-containing protein</fullName>
    </recommendedName>
</protein>
<evidence type="ECO:0000259" key="1">
    <source>
        <dbReference type="PROSITE" id="PS50835"/>
    </source>
</evidence>
<sequence>HPNKTDKLSPTAERPDWKCPVFNSTDVSTEQVTLHSATSVACPALPEGEFSIVLFWGGREVHNLTSTWNTQTPPEGLQTRRENLTLLMSSGAARYRIGRVSEENAGLYTCVVCKIYPPPYKKEERTTLVLLRVAGKPASCRPFTASRPNDVHLEVGTTSWENRQYTLVTGLCLLIGVSLIFTPLHEVCADLLLNTPLWFLTQCKAKCKDATDNDYVNMKRGNLKRPPGVPHPTTIGHF</sequence>
<evidence type="ECO:0000313" key="2">
    <source>
        <dbReference type="Ensembl" id="ENSDCDP00010015020.1"/>
    </source>
</evidence>
<dbReference type="PROSITE" id="PS50835">
    <property type="entry name" value="IG_LIKE"/>
    <property type="match status" value="1"/>
</dbReference>
<evidence type="ECO:0000313" key="3">
    <source>
        <dbReference type="Proteomes" id="UP000694580"/>
    </source>
</evidence>
<name>A0AAY4B2S3_9TELE</name>
<organism evidence="2 3">
    <name type="scientific">Denticeps clupeoides</name>
    <name type="common">denticle herring</name>
    <dbReference type="NCBI Taxonomy" id="299321"/>
    <lineage>
        <taxon>Eukaryota</taxon>
        <taxon>Metazoa</taxon>
        <taxon>Chordata</taxon>
        <taxon>Craniata</taxon>
        <taxon>Vertebrata</taxon>
        <taxon>Euteleostomi</taxon>
        <taxon>Actinopterygii</taxon>
        <taxon>Neopterygii</taxon>
        <taxon>Teleostei</taxon>
        <taxon>Clupei</taxon>
        <taxon>Clupeiformes</taxon>
        <taxon>Denticipitoidei</taxon>
        <taxon>Denticipitidae</taxon>
        <taxon>Denticeps</taxon>
    </lineage>
</organism>
<dbReference type="InterPro" id="IPR036179">
    <property type="entry name" value="Ig-like_dom_sf"/>
</dbReference>
<dbReference type="Gene3D" id="2.60.40.10">
    <property type="entry name" value="Immunoglobulins"/>
    <property type="match status" value="1"/>
</dbReference>
<accession>A0AAY4B2S3</accession>
<dbReference type="InterPro" id="IPR007110">
    <property type="entry name" value="Ig-like_dom"/>
</dbReference>
<dbReference type="InterPro" id="IPR013783">
    <property type="entry name" value="Ig-like_fold"/>
</dbReference>
<dbReference type="Ensembl" id="ENSDCDT00010015843.1">
    <property type="protein sequence ID" value="ENSDCDP00010015020.1"/>
    <property type="gene ID" value="ENSDCDG00010006866.1"/>
</dbReference>